<dbReference type="Proteomes" id="UP000298663">
    <property type="component" value="Unassembled WGS sequence"/>
</dbReference>
<accession>A0A4U5LQ59</accession>
<sequence length="199" mass="22548">MSKPGHYPEGLARIGTNCQLECAICQFSIALQPEDRKAARCEHARLEGKKRIEAIVNFYRTKDTGFNGNASSGSLATFELDNIFKNSDQFRSDPNFRRNSMIRLIGSQANLYHTFERCLQHENQLYKSYAIGQGEISLTATKINVDQLAILAKYRPTLDILQAEREGKYGRYFCRYVGDVCEGLSERVEHNESGSHVSL</sequence>
<proteinExistence type="predicted"/>
<comment type="caution">
    <text evidence="1">The sequence shown here is derived from an EMBL/GenBank/DDBJ whole genome shotgun (WGS) entry which is preliminary data.</text>
</comment>
<organism evidence="1 2">
    <name type="scientific">Steinernema carpocapsae</name>
    <name type="common">Entomopathogenic nematode</name>
    <dbReference type="NCBI Taxonomy" id="34508"/>
    <lineage>
        <taxon>Eukaryota</taxon>
        <taxon>Metazoa</taxon>
        <taxon>Ecdysozoa</taxon>
        <taxon>Nematoda</taxon>
        <taxon>Chromadorea</taxon>
        <taxon>Rhabditida</taxon>
        <taxon>Tylenchina</taxon>
        <taxon>Panagrolaimomorpha</taxon>
        <taxon>Strongyloidoidea</taxon>
        <taxon>Steinernematidae</taxon>
        <taxon>Steinernema</taxon>
    </lineage>
</organism>
<protein>
    <submittedName>
        <fullName evidence="1">Uncharacterized protein</fullName>
    </submittedName>
</protein>
<reference evidence="1 2" key="2">
    <citation type="journal article" date="2019" name="G3 (Bethesda)">
        <title>Hybrid Assembly of the Genome of the Entomopathogenic Nematode Steinernema carpocapsae Identifies the X-Chromosome.</title>
        <authorList>
            <person name="Serra L."/>
            <person name="Macchietto M."/>
            <person name="Macias-Munoz A."/>
            <person name="McGill C.J."/>
            <person name="Rodriguez I.M."/>
            <person name="Rodriguez B."/>
            <person name="Murad R."/>
            <person name="Mortazavi A."/>
        </authorList>
    </citation>
    <scope>NUCLEOTIDE SEQUENCE [LARGE SCALE GENOMIC DNA]</scope>
    <source>
        <strain evidence="1 2">ALL</strain>
    </source>
</reference>
<dbReference type="AlphaFoldDB" id="A0A4U5LQ59"/>
<keyword evidence="2" id="KW-1185">Reference proteome</keyword>
<gene>
    <name evidence="1" type="ORF">L596_030683</name>
</gene>
<evidence type="ECO:0000313" key="1">
    <source>
        <dbReference type="EMBL" id="TKR58059.1"/>
    </source>
</evidence>
<name>A0A4U5LQ59_STECR</name>
<dbReference type="EMBL" id="AZBU02000014">
    <property type="protein sequence ID" value="TKR58059.1"/>
    <property type="molecule type" value="Genomic_DNA"/>
</dbReference>
<evidence type="ECO:0000313" key="2">
    <source>
        <dbReference type="Proteomes" id="UP000298663"/>
    </source>
</evidence>
<reference evidence="1 2" key="1">
    <citation type="journal article" date="2015" name="Genome Biol.">
        <title>Comparative genomics of Steinernema reveals deeply conserved gene regulatory networks.</title>
        <authorList>
            <person name="Dillman A.R."/>
            <person name="Macchietto M."/>
            <person name="Porter C.F."/>
            <person name="Rogers A."/>
            <person name="Williams B."/>
            <person name="Antoshechkin I."/>
            <person name="Lee M.M."/>
            <person name="Goodwin Z."/>
            <person name="Lu X."/>
            <person name="Lewis E.E."/>
            <person name="Goodrich-Blair H."/>
            <person name="Stock S.P."/>
            <person name="Adams B.J."/>
            <person name="Sternberg P.W."/>
            <person name="Mortazavi A."/>
        </authorList>
    </citation>
    <scope>NUCLEOTIDE SEQUENCE [LARGE SCALE GENOMIC DNA]</scope>
    <source>
        <strain evidence="1 2">ALL</strain>
    </source>
</reference>